<feature type="non-terminal residue" evidence="1">
    <location>
        <position position="1"/>
    </location>
</feature>
<dbReference type="EMBL" id="CAJVPZ010022074">
    <property type="protein sequence ID" value="CAG8710199.1"/>
    <property type="molecule type" value="Genomic_DNA"/>
</dbReference>
<evidence type="ECO:0000313" key="2">
    <source>
        <dbReference type="Proteomes" id="UP000789396"/>
    </source>
</evidence>
<proteinExistence type="predicted"/>
<dbReference type="AlphaFoldDB" id="A0A9N9N7D2"/>
<keyword evidence="2" id="KW-1185">Reference proteome</keyword>
<reference evidence="1" key="1">
    <citation type="submission" date="2021-06" db="EMBL/GenBank/DDBJ databases">
        <authorList>
            <person name="Kallberg Y."/>
            <person name="Tangrot J."/>
            <person name="Rosling A."/>
        </authorList>
    </citation>
    <scope>NUCLEOTIDE SEQUENCE</scope>
    <source>
        <strain evidence="1">IN212</strain>
    </source>
</reference>
<protein>
    <submittedName>
        <fullName evidence="1">779_t:CDS:1</fullName>
    </submittedName>
</protein>
<evidence type="ECO:0000313" key="1">
    <source>
        <dbReference type="EMBL" id="CAG8710199.1"/>
    </source>
</evidence>
<dbReference type="Proteomes" id="UP000789396">
    <property type="component" value="Unassembled WGS sequence"/>
</dbReference>
<sequence>SNLPNNQQSNQKKKVIDVLDNKFVKKQVCTEHVHETEVEINTHNSLLVNRQTNDVAVQVSKETHEFSVQVSDVMLHTLETHINLFELQLNSKINELEDLKKQLYYIYDYIIKKLKIYLSSILEELVAEKNEKVNAIDITIKNQKGVR</sequence>
<accession>A0A9N9N7D2</accession>
<feature type="non-terminal residue" evidence="1">
    <location>
        <position position="147"/>
    </location>
</feature>
<gene>
    <name evidence="1" type="ORF">RFULGI_LOCUS10797</name>
</gene>
<comment type="caution">
    <text evidence="1">The sequence shown here is derived from an EMBL/GenBank/DDBJ whole genome shotgun (WGS) entry which is preliminary data.</text>
</comment>
<organism evidence="1 2">
    <name type="scientific">Racocetra fulgida</name>
    <dbReference type="NCBI Taxonomy" id="60492"/>
    <lineage>
        <taxon>Eukaryota</taxon>
        <taxon>Fungi</taxon>
        <taxon>Fungi incertae sedis</taxon>
        <taxon>Mucoromycota</taxon>
        <taxon>Glomeromycotina</taxon>
        <taxon>Glomeromycetes</taxon>
        <taxon>Diversisporales</taxon>
        <taxon>Gigasporaceae</taxon>
        <taxon>Racocetra</taxon>
    </lineage>
</organism>
<name>A0A9N9N7D2_9GLOM</name>